<dbReference type="PANTHER" id="PTHR38439:SF3">
    <property type="entry name" value="COPPER-RESISTANT CUPROPROTEIN COPI"/>
    <property type="match status" value="1"/>
</dbReference>
<protein>
    <recommendedName>
        <fullName evidence="4">EfeO-type cupredoxin-like domain-containing protein</fullName>
    </recommendedName>
</protein>
<sequence length="131" mass="14573">MKHTLLLLLAAIVTFPVASAERGPGPILVEMVEFAFHPATIRVRVGQSVTLRFVNRGQIAHQFVADFMRTVPVIANDSMMRVEVPGLDSLRLQPGESATLQFVPRRRGRFQFACTIEGHQEAGMRGVLDIY</sequence>
<name>A0A537KVW8_9BACT</name>
<keyword evidence="2" id="KW-0186">Copper</keyword>
<accession>A0A537KVW8</accession>
<dbReference type="PANTHER" id="PTHR38439">
    <property type="entry name" value="AURACYANIN-B"/>
    <property type="match status" value="1"/>
</dbReference>
<feature type="signal peptide" evidence="3">
    <location>
        <begin position="1"/>
        <end position="20"/>
    </location>
</feature>
<dbReference type="SUPFAM" id="SSF49503">
    <property type="entry name" value="Cupredoxins"/>
    <property type="match status" value="1"/>
</dbReference>
<evidence type="ECO:0000259" key="4">
    <source>
        <dbReference type="Pfam" id="PF13473"/>
    </source>
</evidence>
<feature type="chain" id="PRO_5022061394" description="EfeO-type cupredoxin-like domain-containing protein" evidence="3">
    <location>
        <begin position="21"/>
        <end position="131"/>
    </location>
</feature>
<evidence type="ECO:0000256" key="3">
    <source>
        <dbReference type="SAM" id="SignalP"/>
    </source>
</evidence>
<reference evidence="5 6" key="1">
    <citation type="journal article" date="2019" name="Nat. Microbiol.">
        <title>Mediterranean grassland soil C-N compound turnover is dependent on rainfall and depth, and is mediated by genomically divergent microorganisms.</title>
        <authorList>
            <person name="Diamond S."/>
            <person name="Andeer P.F."/>
            <person name="Li Z."/>
            <person name="Crits-Christoph A."/>
            <person name="Burstein D."/>
            <person name="Anantharaman K."/>
            <person name="Lane K.R."/>
            <person name="Thomas B.C."/>
            <person name="Pan C."/>
            <person name="Northen T.R."/>
            <person name="Banfield J.F."/>
        </authorList>
    </citation>
    <scope>NUCLEOTIDE SEQUENCE [LARGE SCALE GENOMIC DNA]</scope>
    <source>
        <strain evidence="5">NP_4</strain>
    </source>
</reference>
<dbReference type="AlphaFoldDB" id="A0A537KVW8"/>
<keyword evidence="3" id="KW-0732">Signal</keyword>
<dbReference type="Pfam" id="PF13473">
    <property type="entry name" value="Cupredoxin_1"/>
    <property type="match status" value="1"/>
</dbReference>
<dbReference type="EMBL" id="VBAL01000126">
    <property type="protein sequence ID" value="TMI99870.1"/>
    <property type="molecule type" value="Genomic_DNA"/>
</dbReference>
<dbReference type="GO" id="GO:0046872">
    <property type="term" value="F:metal ion binding"/>
    <property type="evidence" value="ECO:0007669"/>
    <property type="project" value="UniProtKB-KW"/>
</dbReference>
<keyword evidence="1" id="KW-0479">Metal-binding</keyword>
<evidence type="ECO:0000256" key="1">
    <source>
        <dbReference type="ARBA" id="ARBA00022723"/>
    </source>
</evidence>
<dbReference type="InterPro" id="IPR008972">
    <property type="entry name" value="Cupredoxin"/>
</dbReference>
<dbReference type="Gene3D" id="2.60.40.420">
    <property type="entry name" value="Cupredoxins - blue copper proteins"/>
    <property type="match status" value="1"/>
</dbReference>
<gene>
    <name evidence="5" type="ORF">E6H01_10335</name>
</gene>
<dbReference type="InterPro" id="IPR033138">
    <property type="entry name" value="Cu_oxidase_CS"/>
</dbReference>
<evidence type="ECO:0000313" key="6">
    <source>
        <dbReference type="Proteomes" id="UP000319353"/>
    </source>
</evidence>
<evidence type="ECO:0000313" key="5">
    <source>
        <dbReference type="EMBL" id="TMI99870.1"/>
    </source>
</evidence>
<evidence type="ECO:0000256" key="2">
    <source>
        <dbReference type="ARBA" id="ARBA00023008"/>
    </source>
</evidence>
<dbReference type="PROSITE" id="PS00079">
    <property type="entry name" value="MULTICOPPER_OXIDASE1"/>
    <property type="match status" value="1"/>
</dbReference>
<dbReference type="InterPro" id="IPR028096">
    <property type="entry name" value="EfeO_Cupredoxin"/>
</dbReference>
<dbReference type="InterPro" id="IPR050845">
    <property type="entry name" value="Cu-binding_ET"/>
</dbReference>
<comment type="caution">
    <text evidence="5">The sequence shown here is derived from an EMBL/GenBank/DDBJ whole genome shotgun (WGS) entry which is preliminary data.</text>
</comment>
<organism evidence="5 6">
    <name type="scientific">Candidatus Segetimicrobium genomatis</name>
    <dbReference type="NCBI Taxonomy" id="2569760"/>
    <lineage>
        <taxon>Bacteria</taxon>
        <taxon>Bacillati</taxon>
        <taxon>Candidatus Sysuimicrobiota</taxon>
        <taxon>Candidatus Sysuimicrobiia</taxon>
        <taxon>Candidatus Sysuimicrobiales</taxon>
        <taxon>Candidatus Segetimicrobiaceae</taxon>
        <taxon>Candidatus Segetimicrobium</taxon>
    </lineage>
</organism>
<proteinExistence type="predicted"/>
<feature type="domain" description="EfeO-type cupredoxin-like" evidence="4">
    <location>
        <begin position="6"/>
        <end position="87"/>
    </location>
</feature>
<dbReference type="Proteomes" id="UP000319353">
    <property type="component" value="Unassembled WGS sequence"/>
</dbReference>